<dbReference type="InterPro" id="IPR051842">
    <property type="entry name" value="uS12_prolyl_hydroxylase"/>
</dbReference>
<dbReference type="Proteomes" id="UP000039324">
    <property type="component" value="Unassembled WGS sequence"/>
</dbReference>
<feature type="domain" description="Fe2OG dioxygenase" evidence="9">
    <location>
        <begin position="106"/>
        <end position="209"/>
    </location>
</feature>
<evidence type="ECO:0000313" key="11">
    <source>
        <dbReference type="EMBL" id="SPQ95713.1"/>
    </source>
</evidence>
<dbReference type="Pfam" id="PF13661">
    <property type="entry name" value="2OG-FeII_Oxy_4"/>
    <property type="match status" value="1"/>
</dbReference>
<dbReference type="GO" id="GO:0005506">
    <property type="term" value="F:iron ion binding"/>
    <property type="evidence" value="ECO:0007669"/>
    <property type="project" value="InterPro"/>
</dbReference>
<dbReference type="GO" id="GO:0031543">
    <property type="term" value="F:peptidyl-proline dioxygenase activity"/>
    <property type="evidence" value="ECO:0007669"/>
    <property type="project" value="TreeGrafter"/>
</dbReference>
<organism evidence="10 12">
    <name type="scientific">Plasmodiophora brassicae</name>
    <name type="common">Clubroot disease agent</name>
    <dbReference type="NCBI Taxonomy" id="37360"/>
    <lineage>
        <taxon>Eukaryota</taxon>
        <taxon>Sar</taxon>
        <taxon>Rhizaria</taxon>
        <taxon>Endomyxa</taxon>
        <taxon>Phytomyxea</taxon>
        <taxon>Plasmodiophorida</taxon>
        <taxon>Plasmodiophoridae</taxon>
        <taxon>Plasmodiophora</taxon>
    </lineage>
</organism>
<evidence type="ECO:0000256" key="4">
    <source>
        <dbReference type="ARBA" id="ARBA00022896"/>
    </source>
</evidence>
<comment type="similarity">
    <text evidence="2">Belongs to the TPA1 family.</text>
</comment>
<evidence type="ECO:0000256" key="6">
    <source>
        <dbReference type="ARBA" id="ARBA00023002"/>
    </source>
</evidence>
<keyword evidence="3" id="KW-0479">Metal-binding</keyword>
<evidence type="ECO:0000256" key="1">
    <source>
        <dbReference type="ARBA" id="ARBA00001961"/>
    </source>
</evidence>
<keyword evidence="6" id="KW-0560">Oxidoreductase</keyword>
<evidence type="ECO:0000313" key="13">
    <source>
        <dbReference type="Proteomes" id="UP000290189"/>
    </source>
</evidence>
<evidence type="ECO:0000259" key="9">
    <source>
        <dbReference type="PROSITE" id="PS51471"/>
    </source>
</evidence>
<evidence type="ECO:0000256" key="8">
    <source>
        <dbReference type="ARBA" id="ARBA00047444"/>
    </source>
</evidence>
<evidence type="ECO:0000256" key="2">
    <source>
        <dbReference type="ARBA" id="ARBA00007443"/>
    </source>
</evidence>
<dbReference type="Proteomes" id="UP000290189">
    <property type="component" value="Unassembled WGS sequence"/>
</dbReference>
<dbReference type="PANTHER" id="PTHR12117">
    <property type="entry name" value="HISTONE ACETYLTRANSFERASE COMPLEX"/>
    <property type="match status" value="1"/>
</dbReference>
<gene>
    <name evidence="10" type="ORF">PBRA_003238</name>
    <name evidence="11" type="ORF">PLBR_LOCUS2928</name>
</gene>
<dbReference type="InterPro" id="IPR005123">
    <property type="entry name" value="Oxoglu/Fe-dep_dioxygenase_dom"/>
</dbReference>
<evidence type="ECO:0000256" key="3">
    <source>
        <dbReference type="ARBA" id="ARBA00022723"/>
    </source>
</evidence>
<sequence length="467" mass="52053">MKGSLLRLDWATSDQADVSRREFADGKPFPHMIIQDFVRDGKKLDQIQEELMEETFYEKANDLFSFHQSGDLAQCDSRAVKAFVKELYSPEFRAALTAVTGIELSDNIDLTSSLYRSTDVLLAHDDELLGRRVAFIMYLVPQDWSEEDGGSLDLFTVNANGKPDRIDKRITPCRNSFVFFEVSQVSFHQVAEVLSDNKHRLSIGGWFHGAPVKRPERCPAPARNPVLSSCVDSIACDVPLGSKLTDADLSYLSGFIAKPYLTSKTQHQVAKQFEDESMIELSGFLSSQRLNAILRDLPAVSKDQWVTVGPCNERCFEAFSSYPTSNALTETRAMMQSPAMIKLLQILTGNAVHITSTSSIIRRFAVGHYSLAFDNDPDAQRISLDVCLCLSQGDEENESGAVIYVDEEAEEPLAVISPARNALTVVLRAEPGTMRFVKYVNHEMAEPRVDIDLTCDIDDIVDIDDGQ</sequence>
<dbReference type="GO" id="GO:0005737">
    <property type="term" value="C:cytoplasm"/>
    <property type="evidence" value="ECO:0007669"/>
    <property type="project" value="TreeGrafter"/>
</dbReference>
<keyword evidence="4" id="KW-0847">Vitamin C</keyword>
<dbReference type="OMA" id="HDHEILY"/>
<name>A0A0G4J780_PLABS</name>
<dbReference type="PROSITE" id="PS51471">
    <property type="entry name" value="FE2OG_OXY"/>
    <property type="match status" value="1"/>
</dbReference>
<keyword evidence="11" id="KW-0496">Mitochondrion</keyword>
<dbReference type="EMBL" id="CDSF01000144">
    <property type="protein sequence ID" value="CEP03478.1"/>
    <property type="molecule type" value="Genomic_DNA"/>
</dbReference>
<keyword evidence="7" id="KW-0408">Iron</keyword>
<geneLocation type="mitochondrion" evidence="11"/>
<dbReference type="InterPro" id="IPR019601">
    <property type="entry name" value="Oxoglutarate/Fe-dep_Oase_C"/>
</dbReference>
<dbReference type="InterPro" id="IPR006620">
    <property type="entry name" value="Pro_4_hyd_alph"/>
</dbReference>
<dbReference type="STRING" id="37360.A0A0G4J780"/>
<dbReference type="InterPro" id="IPR039558">
    <property type="entry name" value="TPA1/OFD1_N"/>
</dbReference>
<dbReference type="PANTHER" id="PTHR12117:SF0">
    <property type="entry name" value="PROLYL 3-HYDROXYLASE OGFOD1"/>
    <property type="match status" value="1"/>
</dbReference>
<protein>
    <recommendedName>
        <fullName evidence="9">Fe2OG dioxygenase domain-containing protein</fullName>
    </recommendedName>
</protein>
<dbReference type="SMART" id="SM00702">
    <property type="entry name" value="P4Hc"/>
    <property type="match status" value="1"/>
</dbReference>
<dbReference type="OrthoDB" id="430522at2759"/>
<dbReference type="GO" id="GO:0031418">
    <property type="term" value="F:L-ascorbic acid binding"/>
    <property type="evidence" value="ECO:0007669"/>
    <property type="project" value="UniProtKB-KW"/>
</dbReference>
<reference evidence="11 13" key="2">
    <citation type="submission" date="2018-03" db="EMBL/GenBank/DDBJ databases">
        <authorList>
            <person name="Fogelqvist J."/>
        </authorList>
    </citation>
    <scope>NUCLEOTIDE SEQUENCE [LARGE SCALE GENOMIC DNA]</scope>
</reference>
<dbReference type="AlphaFoldDB" id="A0A0G4J780"/>
<evidence type="ECO:0000313" key="12">
    <source>
        <dbReference type="Proteomes" id="UP000039324"/>
    </source>
</evidence>
<keyword evidence="5" id="KW-0223">Dioxygenase</keyword>
<evidence type="ECO:0000256" key="7">
    <source>
        <dbReference type="ARBA" id="ARBA00023004"/>
    </source>
</evidence>
<dbReference type="EMBL" id="OVEO01000004">
    <property type="protein sequence ID" value="SPQ95713.1"/>
    <property type="molecule type" value="Genomic_DNA"/>
</dbReference>
<evidence type="ECO:0000256" key="5">
    <source>
        <dbReference type="ARBA" id="ARBA00022964"/>
    </source>
</evidence>
<dbReference type="GO" id="GO:0006449">
    <property type="term" value="P:regulation of translational termination"/>
    <property type="evidence" value="ECO:0007669"/>
    <property type="project" value="TreeGrafter"/>
</dbReference>
<dbReference type="Pfam" id="PF10637">
    <property type="entry name" value="Ofd1_CTDD"/>
    <property type="match status" value="1"/>
</dbReference>
<reference evidence="10 12" key="1">
    <citation type="submission" date="2015-02" db="EMBL/GenBank/DDBJ databases">
        <authorList>
            <person name="Chooi Y.-H."/>
        </authorList>
    </citation>
    <scope>NUCLEOTIDE SEQUENCE [LARGE SCALE GENOMIC DNA]</scope>
    <source>
        <strain evidence="10">E3</strain>
    </source>
</reference>
<evidence type="ECO:0000313" key="10">
    <source>
        <dbReference type="EMBL" id="CEP03478.1"/>
    </source>
</evidence>
<proteinExistence type="inferred from homology"/>
<comment type="cofactor">
    <cofactor evidence="1">
        <name>L-ascorbate</name>
        <dbReference type="ChEBI" id="CHEBI:38290"/>
    </cofactor>
</comment>
<accession>A0A0G4J780</accession>
<dbReference type="Gene3D" id="2.60.120.620">
    <property type="entry name" value="q2cbj1_9rhob like domain"/>
    <property type="match status" value="2"/>
</dbReference>
<keyword evidence="12" id="KW-1185">Reference proteome</keyword>
<comment type="catalytic activity">
    <reaction evidence="8">
        <text>[ribosomal protein uS12]-L-proline + 2-oxoglutarate + O2 = [ribosomal protein uS12]-(3S)-3-hydroxy-L-proline + succinate + CO2</text>
        <dbReference type="Rhea" id="RHEA:54156"/>
        <dbReference type="Rhea" id="RHEA-COMP:13816"/>
        <dbReference type="Rhea" id="RHEA-COMP:13818"/>
        <dbReference type="ChEBI" id="CHEBI:15379"/>
        <dbReference type="ChEBI" id="CHEBI:16526"/>
        <dbReference type="ChEBI" id="CHEBI:16810"/>
        <dbReference type="ChEBI" id="CHEBI:30031"/>
        <dbReference type="ChEBI" id="CHEBI:50342"/>
        <dbReference type="ChEBI" id="CHEBI:85428"/>
    </reaction>
</comment>